<dbReference type="AlphaFoldDB" id="A0A8K0HBH3"/>
<evidence type="ECO:0000256" key="13">
    <source>
        <dbReference type="RuleBase" id="RU000461"/>
    </source>
</evidence>
<comment type="subcellular location">
    <subcellularLocation>
        <location evidence="2">Membrane</location>
        <topology evidence="2">Single-pass membrane protein</topology>
    </subcellularLocation>
</comment>
<evidence type="ECO:0000313" key="14">
    <source>
        <dbReference type="EMBL" id="KAF3449522.1"/>
    </source>
</evidence>
<evidence type="ECO:0000256" key="11">
    <source>
        <dbReference type="ARBA" id="ARBA00023136"/>
    </source>
</evidence>
<dbReference type="CDD" id="cd11075">
    <property type="entry name" value="CYP77_89"/>
    <property type="match status" value="1"/>
</dbReference>
<name>A0A8K0HBH3_9ROSA</name>
<evidence type="ECO:0000256" key="12">
    <source>
        <dbReference type="PIRSR" id="PIRSR602401-1"/>
    </source>
</evidence>
<dbReference type="InterPro" id="IPR051103">
    <property type="entry name" value="Plant_metabolite_P450s"/>
</dbReference>
<dbReference type="GO" id="GO:0005506">
    <property type="term" value="F:iron ion binding"/>
    <property type="evidence" value="ECO:0007669"/>
    <property type="project" value="InterPro"/>
</dbReference>
<dbReference type="Proteomes" id="UP000796880">
    <property type="component" value="Unassembled WGS sequence"/>
</dbReference>
<dbReference type="InterPro" id="IPR002401">
    <property type="entry name" value="Cyt_P450_E_grp-I"/>
</dbReference>
<keyword evidence="4 12" id="KW-0349">Heme</keyword>
<dbReference type="OrthoDB" id="1055148at2759"/>
<dbReference type="PANTHER" id="PTHR24298">
    <property type="entry name" value="FLAVONOID 3'-MONOOXYGENASE-RELATED"/>
    <property type="match status" value="1"/>
</dbReference>
<dbReference type="EMBL" id="VOIH02000004">
    <property type="protein sequence ID" value="KAF3449522.1"/>
    <property type="molecule type" value="Genomic_DNA"/>
</dbReference>
<evidence type="ECO:0000256" key="3">
    <source>
        <dbReference type="ARBA" id="ARBA00010617"/>
    </source>
</evidence>
<evidence type="ECO:0000256" key="1">
    <source>
        <dbReference type="ARBA" id="ARBA00001971"/>
    </source>
</evidence>
<dbReference type="GO" id="GO:0016709">
    <property type="term" value="F:oxidoreductase activity, acting on paired donors, with incorporation or reduction of molecular oxygen, NAD(P)H as one donor, and incorporation of one atom of oxygen"/>
    <property type="evidence" value="ECO:0007669"/>
    <property type="project" value="TreeGrafter"/>
</dbReference>
<comment type="similarity">
    <text evidence="3 13">Belongs to the cytochrome P450 family.</text>
</comment>
<dbReference type="SUPFAM" id="SSF48264">
    <property type="entry name" value="Cytochrome P450"/>
    <property type="match status" value="1"/>
</dbReference>
<comment type="caution">
    <text evidence="14">The sequence shown here is derived from an EMBL/GenBank/DDBJ whole genome shotgun (WGS) entry which is preliminary data.</text>
</comment>
<gene>
    <name evidence="14" type="ORF">FNV43_RR10251</name>
</gene>
<dbReference type="GO" id="GO:0020037">
    <property type="term" value="F:heme binding"/>
    <property type="evidence" value="ECO:0007669"/>
    <property type="project" value="InterPro"/>
</dbReference>
<evidence type="ECO:0000313" key="15">
    <source>
        <dbReference type="Proteomes" id="UP000796880"/>
    </source>
</evidence>
<evidence type="ECO:0008006" key="16">
    <source>
        <dbReference type="Google" id="ProtNLM"/>
    </source>
</evidence>
<dbReference type="InterPro" id="IPR001128">
    <property type="entry name" value="Cyt_P450"/>
</dbReference>
<proteinExistence type="inferred from homology"/>
<dbReference type="PRINTS" id="PR00385">
    <property type="entry name" value="P450"/>
</dbReference>
<dbReference type="GO" id="GO:0016020">
    <property type="term" value="C:membrane"/>
    <property type="evidence" value="ECO:0007669"/>
    <property type="project" value="UniProtKB-SubCell"/>
</dbReference>
<feature type="binding site" description="axial binding residue" evidence="12">
    <location>
        <position position="461"/>
    </location>
    <ligand>
        <name>heme</name>
        <dbReference type="ChEBI" id="CHEBI:30413"/>
    </ligand>
    <ligandPart>
        <name>Fe</name>
        <dbReference type="ChEBI" id="CHEBI:18248"/>
    </ligandPart>
</feature>
<dbReference type="PRINTS" id="PR00463">
    <property type="entry name" value="EP450I"/>
</dbReference>
<comment type="cofactor">
    <cofactor evidence="1 12">
        <name>heme</name>
        <dbReference type="ChEBI" id="CHEBI:30413"/>
    </cofactor>
</comment>
<keyword evidence="9 12" id="KW-0408">Iron</keyword>
<keyword evidence="11" id="KW-0472">Membrane</keyword>
<keyword evidence="8 13" id="KW-0560">Oxidoreductase</keyword>
<dbReference type="FunFam" id="1.10.630.10:FF:000012">
    <property type="entry name" value="Cytochrome P450 family protein"/>
    <property type="match status" value="1"/>
</dbReference>
<dbReference type="InterPro" id="IPR017972">
    <property type="entry name" value="Cyt_P450_CS"/>
</dbReference>
<evidence type="ECO:0000256" key="7">
    <source>
        <dbReference type="ARBA" id="ARBA00022989"/>
    </source>
</evidence>
<evidence type="ECO:0000256" key="9">
    <source>
        <dbReference type="ARBA" id="ARBA00023004"/>
    </source>
</evidence>
<dbReference type="Pfam" id="PF00067">
    <property type="entry name" value="p450"/>
    <property type="match status" value="1"/>
</dbReference>
<evidence type="ECO:0000256" key="10">
    <source>
        <dbReference type="ARBA" id="ARBA00023033"/>
    </source>
</evidence>
<keyword evidence="6 12" id="KW-0479">Metal-binding</keyword>
<reference evidence="14" key="1">
    <citation type="submission" date="2020-03" db="EMBL/GenBank/DDBJ databases">
        <title>A high-quality chromosome-level genome assembly of a woody plant with both climbing and erect habits, Rhamnella rubrinervis.</title>
        <authorList>
            <person name="Lu Z."/>
            <person name="Yang Y."/>
            <person name="Zhu X."/>
            <person name="Sun Y."/>
        </authorList>
    </citation>
    <scope>NUCLEOTIDE SEQUENCE</scope>
    <source>
        <strain evidence="14">BYM</strain>
        <tissue evidence="14">Leaf</tissue>
    </source>
</reference>
<dbReference type="InterPro" id="IPR036396">
    <property type="entry name" value="Cyt_P450_sf"/>
</dbReference>
<evidence type="ECO:0000256" key="2">
    <source>
        <dbReference type="ARBA" id="ARBA00004167"/>
    </source>
</evidence>
<sequence length="519" mass="59750">METWLLILITITICFVLKPILTQRFTKKLHASLPPGPFIIPIIGSFLWLIRNSLADLEPILRNLHAKYGTIVTLRVGPRPAIFIRDRSLAYQALIQNGAIFADRPPALPTFKIITSNQHNISSAFYGSTWRQLRRNLTSEILRHSRVMHYSHSRKWVLEILNKRLQAHSTTTSSQLVCVRDHFQYAMFCLLCLMCFGDKLDEKQIKSIETVQRSILLAFGRFNIVNIFPRLTKLLLPKRWEKLWKARRDQEQVLIPLINARKSKKMSMQSKDDDQNDESPVSYADTLLELELPHENRKLKEDEIVSLCSEFLNAGTDTTSTTFEWTMANIVKYPHVQERLFEEIKAVVGDGAEDIKEEDLQGMPYLKAVILEGLRRHPPGHFVLPHAVTEDVVLGGYLTPKNCLLNFMVAEMGLDSEVWEDPLSFKPERFLNEDGKGAETFDMACSKEIKMMPFGVGRRMCPGYGLAMLHLEYFVANMIWKFKWTADDELGVDLVSEKLEFTMVMKNPLHARISPRFIN</sequence>
<dbReference type="PROSITE" id="PS00086">
    <property type="entry name" value="CYTOCHROME_P450"/>
    <property type="match status" value="1"/>
</dbReference>
<dbReference type="Gene3D" id="1.10.630.10">
    <property type="entry name" value="Cytochrome P450"/>
    <property type="match status" value="1"/>
</dbReference>
<dbReference type="PANTHER" id="PTHR24298:SF800">
    <property type="entry name" value="CYTOCHROME P450 89A2-RELATED"/>
    <property type="match status" value="1"/>
</dbReference>
<accession>A0A8K0HBH3</accession>
<evidence type="ECO:0000256" key="5">
    <source>
        <dbReference type="ARBA" id="ARBA00022692"/>
    </source>
</evidence>
<evidence type="ECO:0000256" key="8">
    <source>
        <dbReference type="ARBA" id="ARBA00023002"/>
    </source>
</evidence>
<keyword evidence="15" id="KW-1185">Reference proteome</keyword>
<protein>
    <recommendedName>
        <fullName evidence="16">Cytochrome P450</fullName>
    </recommendedName>
</protein>
<keyword evidence="10 13" id="KW-0503">Monooxygenase</keyword>
<keyword evidence="7" id="KW-1133">Transmembrane helix</keyword>
<evidence type="ECO:0000256" key="6">
    <source>
        <dbReference type="ARBA" id="ARBA00022723"/>
    </source>
</evidence>
<evidence type="ECO:0000256" key="4">
    <source>
        <dbReference type="ARBA" id="ARBA00022617"/>
    </source>
</evidence>
<keyword evidence="5" id="KW-0812">Transmembrane</keyword>
<organism evidence="14 15">
    <name type="scientific">Rhamnella rubrinervis</name>
    <dbReference type="NCBI Taxonomy" id="2594499"/>
    <lineage>
        <taxon>Eukaryota</taxon>
        <taxon>Viridiplantae</taxon>
        <taxon>Streptophyta</taxon>
        <taxon>Embryophyta</taxon>
        <taxon>Tracheophyta</taxon>
        <taxon>Spermatophyta</taxon>
        <taxon>Magnoliopsida</taxon>
        <taxon>eudicotyledons</taxon>
        <taxon>Gunneridae</taxon>
        <taxon>Pentapetalae</taxon>
        <taxon>rosids</taxon>
        <taxon>fabids</taxon>
        <taxon>Rosales</taxon>
        <taxon>Rhamnaceae</taxon>
        <taxon>rhamnoid group</taxon>
        <taxon>Rhamneae</taxon>
        <taxon>Rhamnella</taxon>
    </lineage>
</organism>